<name>A0A1X6N5K0_9APHY</name>
<dbReference type="InterPro" id="IPR008030">
    <property type="entry name" value="NmrA-like"/>
</dbReference>
<evidence type="ECO:0000256" key="2">
    <source>
        <dbReference type="ARBA" id="ARBA00023002"/>
    </source>
</evidence>
<dbReference type="Pfam" id="PF05368">
    <property type="entry name" value="NmrA"/>
    <property type="match status" value="1"/>
</dbReference>
<dbReference type="PANTHER" id="PTHR47706">
    <property type="entry name" value="NMRA-LIKE FAMILY PROTEIN"/>
    <property type="match status" value="1"/>
</dbReference>
<accession>A0A1X6N5K0</accession>
<feature type="domain" description="NmrA-like" evidence="3">
    <location>
        <begin position="6"/>
        <end position="226"/>
    </location>
</feature>
<evidence type="ECO:0000259" key="3">
    <source>
        <dbReference type="Pfam" id="PF05368"/>
    </source>
</evidence>
<proteinExistence type="predicted"/>
<organism evidence="4 5">
    <name type="scientific">Postia placenta MAD-698-R-SB12</name>
    <dbReference type="NCBI Taxonomy" id="670580"/>
    <lineage>
        <taxon>Eukaryota</taxon>
        <taxon>Fungi</taxon>
        <taxon>Dikarya</taxon>
        <taxon>Basidiomycota</taxon>
        <taxon>Agaricomycotina</taxon>
        <taxon>Agaricomycetes</taxon>
        <taxon>Polyporales</taxon>
        <taxon>Adustoporiaceae</taxon>
        <taxon>Rhodonia</taxon>
    </lineage>
</organism>
<evidence type="ECO:0000256" key="1">
    <source>
        <dbReference type="ARBA" id="ARBA00022857"/>
    </source>
</evidence>
<evidence type="ECO:0000313" key="5">
    <source>
        <dbReference type="Proteomes" id="UP000194127"/>
    </source>
</evidence>
<reference evidence="4 5" key="1">
    <citation type="submission" date="2017-04" db="EMBL/GenBank/DDBJ databases">
        <title>Genome Sequence of the Model Brown-Rot Fungus Postia placenta SB12.</title>
        <authorList>
            <consortium name="DOE Joint Genome Institute"/>
            <person name="Gaskell J."/>
            <person name="Kersten P."/>
            <person name="Larrondo L.F."/>
            <person name="Canessa P."/>
            <person name="Martinez D."/>
            <person name="Hibbett D."/>
            <person name="Schmoll M."/>
            <person name="Kubicek C.P."/>
            <person name="Martinez A.T."/>
            <person name="Yadav J."/>
            <person name="Master E."/>
            <person name="Magnuson J.K."/>
            <person name="James T."/>
            <person name="Yaver D."/>
            <person name="Berka R."/>
            <person name="Labutti K."/>
            <person name="Lipzen A."/>
            <person name="Aerts A."/>
            <person name="Barry K."/>
            <person name="Henrissat B."/>
            <person name="Blanchette R."/>
            <person name="Grigoriev I."/>
            <person name="Cullen D."/>
        </authorList>
    </citation>
    <scope>NUCLEOTIDE SEQUENCE [LARGE SCALE GENOMIC DNA]</scope>
    <source>
        <strain evidence="4 5">MAD-698-R-SB12</strain>
    </source>
</reference>
<dbReference type="AlphaFoldDB" id="A0A1X6N5K0"/>
<dbReference type="InterPro" id="IPR036291">
    <property type="entry name" value="NAD(P)-bd_dom_sf"/>
</dbReference>
<sequence length="316" mass="34818">MALKPLVLVVGASGNTGKSVIPALLESGNFRVAATSRPSSLSKPDVNELRAKGVEIRPAEIGSDSVEQLKTVLTGVDILLSVVHFDVVLAQKSLFAAAKEAGVKRVIPCDFATPGAKGARQLHDEKLAVRDYIKELGVGYTFIDVGWWMQLSTSAGTHSPSMLGPASYEIYGTGDKKLLLTDLNNIGKFVARILADERTLNQYVIVWEDELTWLEVKAICEQQSGEEDLLRSKRTTLSYEELKQRAAHSKEEYLRSPNFLAHIGWVSSEYAISMHILGENSLENAKALGALDARELYPDIVPVKFVDFAKKFYHKQ</sequence>
<dbReference type="CDD" id="cd05259">
    <property type="entry name" value="PCBER_SDR_a"/>
    <property type="match status" value="1"/>
</dbReference>
<evidence type="ECO:0000313" key="4">
    <source>
        <dbReference type="EMBL" id="OSX63878.1"/>
    </source>
</evidence>
<keyword evidence="5" id="KW-1185">Reference proteome</keyword>
<dbReference type="Gene3D" id="3.90.25.10">
    <property type="entry name" value="UDP-galactose 4-epimerase, domain 1"/>
    <property type="match status" value="1"/>
</dbReference>
<protein>
    <recommendedName>
        <fullName evidence="3">NmrA-like domain-containing protein</fullName>
    </recommendedName>
</protein>
<dbReference type="RefSeq" id="XP_024340672.1">
    <property type="nucleotide sequence ID" value="XM_024484886.1"/>
</dbReference>
<dbReference type="OrthoDB" id="2798875at2759"/>
<keyword evidence="2" id="KW-0560">Oxidoreductase</keyword>
<keyword evidence="1" id="KW-0521">NADP</keyword>
<dbReference type="GeneID" id="36329835"/>
<dbReference type="SUPFAM" id="SSF51735">
    <property type="entry name" value="NAD(P)-binding Rossmann-fold domains"/>
    <property type="match status" value="1"/>
</dbReference>
<dbReference type="STRING" id="670580.A0A1X6N5K0"/>
<dbReference type="PANTHER" id="PTHR47706:SF9">
    <property type="entry name" value="NMRA-LIKE DOMAIN-CONTAINING PROTEIN-RELATED"/>
    <property type="match status" value="1"/>
</dbReference>
<dbReference type="Proteomes" id="UP000194127">
    <property type="component" value="Unassembled WGS sequence"/>
</dbReference>
<gene>
    <name evidence="4" type="ORF">POSPLADRAFT_1138271</name>
</gene>
<dbReference type="InterPro" id="IPR051609">
    <property type="entry name" value="NmrA/Isoflavone_reductase-like"/>
</dbReference>
<dbReference type="EMBL" id="KZ110594">
    <property type="protein sequence ID" value="OSX63878.1"/>
    <property type="molecule type" value="Genomic_DNA"/>
</dbReference>
<dbReference type="GO" id="GO:0016491">
    <property type="term" value="F:oxidoreductase activity"/>
    <property type="evidence" value="ECO:0007669"/>
    <property type="project" value="UniProtKB-KW"/>
</dbReference>
<dbReference type="Gene3D" id="3.40.50.720">
    <property type="entry name" value="NAD(P)-binding Rossmann-like Domain"/>
    <property type="match status" value="1"/>
</dbReference>
<dbReference type="InterPro" id="IPR045312">
    <property type="entry name" value="PCBER-like"/>
</dbReference>